<dbReference type="AlphaFoldDB" id="A0A8X6NWQ3"/>
<organism evidence="1 2">
    <name type="scientific">Nephila pilipes</name>
    <name type="common">Giant wood spider</name>
    <name type="synonym">Nephila maculata</name>
    <dbReference type="NCBI Taxonomy" id="299642"/>
    <lineage>
        <taxon>Eukaryota</taxon>
        <taxon>Metazoa</taxon>
        <taxon>Ecdysozoa</taxon>
        <taxon>Arthropoda</taxon>
        <taxon>Chelicerata</taxon>
        <taxon>Arachnida</taxon>
        <taxon>Araneae</taxon>
        <taxon>Araneomorphae</taxon>
        <taxon>Entelegynae</taxon>
        <taxon>Araneoidea</taxon>
        <taxon>Nephilidae</taxon>
        <taxon>Nephila</taxon>
    </lineage>
</organism>
<accession>A0A8X6NWQ3</accession>
<keyword evidence="2" id="KW-1185">Reference proteome</keyword>
<protein>
    <submittedName>
        <fullName evidence="1">Uncharacterized protein</fullName>
    </submittedName>
</protein>
<comment type="caution">
    <text evidence="1">The sequence shown here is derived from an EMBL/GenBank/DDBJ whole genome shotgun (WGS) entry which is preliminary data.</text>
</comment>
<gene>
    <name evidence="1" type="ORF">NPIL_539081</name>
</gene>
<evidence type="ECO:0000313" key="1">
    <source>
        <dbReference type="EMBL" id="GFT39677.1"/>
    </source>
</evidence>
<sequence>MYIIGIGDDADTDSCDVPVFAYILIHEDGEFRNSITGRERLPNRVTTSEKVSLLTTSENRLAGCKRSMETVCCLPSISNGKTLRVLFATLYKPA</sequence>
<proteinExistence type="predicted"/>
<evidence type="ECO:0000313" key="2">
    <source>
        <dbReference type="Proteomes" id="UP000887013"/>
    </source>
</evidence>
<dbReference type="Proteomes" id="UP000887013">
    <property type="component" value="Unassembled WGS sequence"/>
</dbReference>
<name>A0A8X6NWQ3_NEPPI</name>
<dbReference type="EMBL" id="BMAW01063307">
    <property type="protein sequence ID" value="GFT39677.1"/>
    <property type="molecule type" value="Genomic_DNA"/>
</dbReference>
<reference evidence="1" key="1">
    <citation type="submission" date="2020-08" db="EMBL/GenBank/DDBJ databases">
        <title>Multicomponent nature underlies the extraordinary mechanical properties of spider dragline silk.</title>
        <authorList>
            <person name="Kono N."/>
            <person name="Nakamura H."/>
            <person name="Mori M."/>
            <person name="Yoshida Y."/>
            <person name="Ohtoshi R."/>
            <person name="Malay A.D."/>
            <person name="Moran D.A.P."/>
            <person name="Tomita M."/>
            <person name="Numata K."/>
            <person name="Arakawa K."/>
        </authorList>
    </citation>
    <scope>NUCLEOTIDE SEQUENCE</scope>
</reference>